<name>A0A7Z0EQ30_9ACTN</name>
<evidence type="ECO:0000313" key="3">
    <source>
        <dbReference type="EMBL" id="NYJ35616.1"/>
    </source>
</evidence>
<dbReference type="GO" id="GO:0046872">
    <property type="term" value="F:metal ion binding"/>
    <property type="evidence" value="ECO:0007669"/>
    <property type="project" value="UniProtKB-KW"/>
</dbReference>
<evidence type="ECO:0000256" key="1">
    <source>
        <dbReference type="PIRSR" id="PIRSR607822-1"/>
    </source>
</evidence>
<feature type="binding site" evidence="1">
    <location>
        <position position="919"/>
    </location>
    <ligand>
        <name>Zn(2+)</name>
        <dbReference type="ChEBI" id="CHEBI:29105"/>
    </ligand>
</feature>
<dbReference type="EMBL" id="JACCFS010000001">
    <property type="protein sequence ID" value="NYJ35616.1"/>
    <property type="molecule type" value="Genomic_DNA"/>
</dbReference>
<reference evidence="3 4" key="1">
    <citation type="submission" date="2020-07" db="EMBL/GenBank/DDBJ databases">
        <title>Sequencing the genomes of 1000 actinobacteria strains.</title>
        <authorList>
            <person name="Klenk H.-P."/>
        </authorList>
    </citation>
    <scope>NUCLEOTIDE SEQUENCE [LARGE SCALE GENOMIC DNA]</scope>
    <source>
        <strain evidence="3 4">DSM 44442</strain>
    </source>
</reference>
<dbReference type="GO" id="GO:0031179">
    <property type="term" value="P:peptide modification"/>
    <property type="evidence" value="ECO:0007669"/>
    <property type="project" value="InterPro"/>
</dbReference>
<dbReference type="InterPro" id="IPR017146">
    <property type="entry name" value="Lanti_2_LanM"/>
</dbReference>
<dbReference type="PRINTS" id="PR01950">
    <property type="entry name" value="LANCSUPER"/>
</dbReference>
<keyword evidence="1" id="KW-0862">Zinc</keyword>
<organism evidence="3 4">
    <name type="scientific">Nocardiopsis aegyptia</name>
    <dbReference type="NCBI Taxonomy" id="220378"/>
    <lineage>
        <taxon>Bacteria</taxon>
        <taxon>Bacillati</taxon>
        <taxon>Actinomycetota</taxon>
        <taxon>Actinomycetes</taxon>
        <taxon>Streptosporangiales</taxon>
        <taxon>Nocardiopsidaceae</taxon>
        <taxon>Nocardiopsis</taxon>
    </lineage>
</organism>
<gene>
    <name evidence="3" type="ORF">HNR10_003497</name>
</gene>
<evidence type="ECO:0000259" key="2">
    <source>
        <dbReference type="Pfam" id="PF13575"/>
    </source>
</evidence>
<dbReference type="NCBIfam" id="TIGR03897">
    <property type="entry name" value="lanti_2_LanM"/>
    <property type="match status" value="1"/>
</dbReference>
<dbReference type="AlphaFoldDB" id="A0A7Z0EQ30"/>
<dbReference type="Pfam" id="PF13575">
    <property type="entry name" value="DUF4135"/>
    <property type="match status" value="1"/>
</dbReference>
<keyword evidence="4" id="KW-1185">Reference proteome</keyword>
<proteinExistence type="predicted"/>
<dbReference type="GO" id="GO:0005975">
    <property type="term" value="P:carbohydrate metabolic process"/>
    <property type="evidence" value="ECO:0007669"/>
    <property type="project" value="InterPro"/>
</dbReference>
<feature type="binding site" evidence="1">
    <location>
        <position position="918"/>
    </location>
    <ligand>
        <name>Zn(2+)</name>
        <dbReference type="ChEBI" id="CHEBI:29105"/>
    </ligand>
</feature>
<dbReference type="CDD" id="cd04792">
    <property type="entry name" value="LanM-like"/>
    <property type="match status" value="1"/>
</dbReference>
<dbReference type="Proteomes" id="UP000572051">
    <property type="component" value="Unassembled WGS sequence"/>
</dbReference>
<dbReference type="GO" id="GO:0005886">
    <property type="term" value="C:plasma membrane"/>
    <property type="evidence" value="ECO:0007669"/>
    <property type="project" value="TreeGrafter"/>
</dbReference>
<feature type="binding site" evidence="1">
    <location>
        <position position="873"/>
    </location>
    <ligand>
        <name>Zn(2+)</name>
        <dbReference type="ChEBI" id="CHEBI:29105"/>
    </ligand>
</feature>
<dbReference type="RefSeq" id="WP_179824891.1">
    <property type="nucleotide sequence ID" value="NZ_JACCFS010000001.1"/>
</dbReference>
<dbReference type="SMART" id="SM01260">
    <property type="entry name" value="LANC_like"/>
    <property type="match status" value="1"/>
</dbReference>
<dbReference type="PANTHER" id="PTHR12736">
    <property type="entry name" value="LANC-LIKE PROTEIN"/>
    <property type="match status" value="1"/>
</dbReference>
<protein>
    <submittedName>
        <fullName evidence="3">Type 2 lantibiotic biosynthesis protein LanM</fullName>
    </submittedName>
</protein>
<keyword evidence="1" id="KW-0479">Metal-binding</keyword>
<dbReference type="SUPFAM" id="SSF158745">
    <property type="entry name" value="LanC-like"/>
    <property type="match status" value="1"/>
</dbReference>
<dbReference type="InterPro" id="IPR012341">
    <property type="entry name" value="6hp_glycosidase-like_sf"/>
</dbReference>
<accession>A0A7Z0EQ30</accession>
<feature type="domain" description="Lantibiotic biosynthesis protein dehydration" evidence="2">
    <location>
        <begin position="165"/>
        <end position="528"/>
    </location>
</feature>
<sequence>MVRVDSESVSRALDSYLPELTSGEMRDYLSRRLEEVDSVAEGLSEAEFPAPASYDPELDTDGRLVDYFRHFVLAWTRDLEREVSGFTCLSEDNTVFQDHVAAQVQVVAELLVRTLLQELYLRRSRDQLQGESPEGRYRSFREWTNSAEGHRELLSRYPRAFQTACASVRTAGSGLLHILSQVELNRERLDSLAGVTEGVLIATVAAGRGDMHNGGRSVAEIVFEDGARILYKPRPLDSEVGFNALVRWFNERLGTSLSTVEVLTCRDEGFVEYVRAGEPRSGEREYFAQIGQLLGILYLVKAIDIHFENVVTCAEGPVVVDTETLLTPALHGLASGDARSAREKANAALRESVFGIGVLPFAMRAGESGEAALDVGVIGYDPGQQTPYKHLQLRNPGRDDMFVELAQGTSANATTNLSISRATGMPVREQRDTIKRELRRVLGYTASHKEEVRAAIEEFLGDASFRFLHHATSFYSQLRRMVTHPDAMVDPLARKALLSRVFLGARGRYEIAEDEARQLAEGDVPYFCYSARSRALLAGDGRVVLEDAFHESGLDAALNRISELGDEAIDRQSTLVDLSFVPKLLVSDDVTGFAPRRSSGSAPVRVDRSRLLEEATRVGDAFVDGMVDGPDDGPAVWIGPQVAAPEGEEWNPGVSGYDLYNGMPGIALALAGLARETGEERFRRAALRVIEPFERLLSEGPGDLTGTAYRGMCGMDGIVYTTATARRILGGGGLSVGELARALLWDIEPPKLSDFITGSAGTLAICLSLHRNAVGEDDRKFTEEAAKVYAARVMSDAAEHGTADGRLTEYIGYAHGDIGIAAPLLEYASVFGDRDAAERGTRMAAAVRDAQRDHTRDWPRMWEEVDDFSYAWCHGAPGILLGALEVTRHVPGIFPEQTLSRLAELTVTRGFGTNPTYCHGDLGSLETVLLAEQVSPGLFGDGVDDLYPRLFTDVIERYSERADTKYAYNHGFMLGQAGMVWSVLRHLDPGTYPSVVRLE</sequence>
<evidence type="ECO:0000313" key="4">
    <source>
        <dbReference type="Proteomes" id="UP000572051"/>
    </source>
</evidence>
<dbReference type="InterPro" id="IPR025410">
    <property type="entry name" value="Lant_dehyd"/>
</dbReference>
<dbReference type="PANTHER" id="PTHR12736:SF7">
    <property type="entry name" value="LANC-LIKE PROTEIN 3"/>
    <property type="match status" value="1"/>
</dbReference>
<dbReference type="Gene3D" id="1.50.10.10">
    <property type="match status" value="1"/>
</dbReference>
<dbReference type="PIRSF" id="PIRSF037228">
    <property type="entry name" value="Lant_mod_RumM"/>
    <property type="match status" value="1"/>
</dbReference>
<dbReference type="Pfam" id="PF05147">
    <property type="entry name" value="LANC_like"/>
    <property type="match status" value="1"/>
</dbReference>
<dbReference type="InterPro" id="IPR007822">
    <property type="entry name" value="LANC-like"/>
</dbReference>
<comment type="caution">
    <text evidence="3">The sequence shown here is derived from an EMBL/GenBank/DDBJ whole genome shotgun (WGS) entry which is preliminary data.</text>
</comment>